<name>A0A2G9S6I2_AQUCT</name>
<dbReference type="GO" id="GO:0005975">
    <property type="term" value="P:carbohydrate metabolic process"/>
    <property type="evidence" value="ECO:0007669"/>
    <property type="project" value="InterPro"/>
</dbReference>
<dbReference type="Proteomes" id="UP000228934">
    <property type="component" value="Unassembled WGS sequence"/>
</dbReference>
<dbReference type="UniPathway" id="UPA00792"/>
<dbReference type="CDD" id="cd02021">
    <property type="entry name" value="GntK"/>
    <property type="match status" value="1"/>
</dbReference>
<dbReference type="EMBL" id="KV925989">
    <property type="protein sequence ID" value="PIO35710.1"/>
    <property type="molecule type" value="Genomic_DNA"/>
</dbReference>
<evidence type="ECO:0000256" key="7">
    <source>
        <dbReference type="ARBA" id="ARBA00022840"/>
    </source>
</evidence>
<keyword evidence="6" id="KW-0418">Kinase</keyword>
<dbReference type="PANTHER" id="PTHR43442:SF3">
    <property type="entry name" value="GLUCONOKINASE-RELATED"/>
    <property type="match status" value="1"/>
</dbReference>
<dbReference type="InterPro" id="IPR006001">
    <property type="entry name" value="Therm_gnt_kin"/>
</dbReference>
<keyword evidence="11" id="KW-1185">Reference proteome</keyword>
<dbReference type="GO" id="GO:0046316">
    <property type="term" value="F:gluconokinase activity"/>
    <property type="evidence" value="ECO:0007669"/>
    <property type="project" value="UniProtKB-EC"/>
</dbReference>
<evidence type="ECO:0000256" key="4">
    <source>
        <dbReference type="ARBA" id="ARBA00022679"/>
    </source>
</evidence>
<dbReference type="OrthoDB" id="275177at2759"/>
<evidence type="ECO:0000256" key="5">
    <source>
        <dbReference type="ARBA" id="ARBA00022741"/>
    </source>
</evidence>
<evidence type="ECO:0000313" key="10">
    <source>
        <dbReference type="EMBL" id="PIO35710.1"/>
    </source>
</evidence>
<evidence type="ECO:0000256" key="6">
    <source>
        <dbReference type="ARBA" id="ARBA00022777"/>
    </source>
</evidence>
<dbReference type="SUPFAM" id="SSF52540">
    <property type="entry name" value="P-loop containing nucleoside triphosphate hydrolases"/>
    <property type="match status" value="1"/>
</dbReference>
<comment type="similarity">
    <text evidence="2">Belongs to the gluconokinase GntK/GntV family.</text>
</comment>
<dbReference type="GO" id="GO:0005524">
    <property type="term" value="F:ATP binding"/>
    <property type="evidence" value="ECO:0007669"/>
    <property type="project" value="UniProtKB-KW"/>
</dbReference>
<dbReference type="InterPro" id="IPR031322">
    <property type="entry name" value="Shikimate/glucono_kinase"/>
</dbReference>
<organism evidence="10 11">
    <name type="scientific">Aquarana catesbeiana</name>
    <name type="common">American bullfrog</name>
    <name type="synonym">Rana catesbeiana</name>
    <dbReference type="NCBI Taxonomy" id="8400"/>
    <lineage>
        <taxon>Eukaryota</taxon>
        <taxon>Metazoa</taxon>
        <taxon>Chordata</taxon>
        <taxon>Craniata</taxon>
        <taxon>Vertebrata</taxon>
        <taxon>Euteleostomi</taxon>
        <taxon>Amphibia</taxon>
        <taxon>Batrachia</taxon>
        <taxon>Anura</taxon>
        <taxon>Neobatrachia</taxon>
        <taxon>Ranoidea</taxon>
        <taxon>Ranidae</taxon>
        <taxon>Aquarana</taxon>
    </lineage>
</organism>
<dbReference type="InterPro" id="IPR027417">
    <property type="entry name" value="P-loop_NTPase"/>
</dbReference>
<dbReference type="AlphaFoldDB" id="A0A2G9S6I2"/>
<comment type="catalytic activity">
    <reaction evidence="9">
        <text>D-gluconate + ATP = 6-phospho-D-gluconate + ADP + H(+)</text>
        <dbReference type="Rhea" id="RHEA:19433"/>
        <dbReference type="ChEBI" id="CHEBI:15378"/>
        <dbReference type="ChEBI" id="CHEBI:18391"/>
        <dbReference type="ChEBI" id="CHEBI:30616"/>
        <dbReference type="ChEBI" id="CHEBI:58759"/>
        <dbReference type="ChEBI" id="CHEBI:456216"/>
        <dbReference type="EC" id="2.7.1.12"/>
    </reaction>
</comment>
<dbReference type="Pfam" id="PF01202">
    <property type="entry name" value="SKI"/>
    <property type="match status" value="1"/>
</dbReference>
<keyword evidence="4" id="KW-0808">Transferase</keyword>
<dbReference type="Gene3D" id="3.40.50.300">
    <property type="entry name" value="P-loop containing nucleotide triphosphate hydrolases"/>
    <property type="match status" value="2"/>
</dbReference>
<evidence type="ECO:0000313" key="11">
    <source>
        <dbReference type="Proteomes" id="UP000228934"/>
    </source>
</evidence>
<sequence>MIVVIMGVSGCGKTEVGSQLANKLGWKFYDADDYHPHNNKIKMGKGIPLNDQDLIEIKQAPAAAFVSYEERNRTVPLQMGTALDRDRTEDRQPWLCKLHNLIRSDEARGHDVVLACSALKKAYRETLATGTNLRTSDRQQQENLDPDIFFIHLQGSQKLISERIQKRTGHFMPVDLLASQFDTLEPPTAPEHFMTVNVEKDISQIVSEIQGVLEGKM</sequence>
<keyword evidence="7" id="KW-0067">ATP-binding</keyword>
<dbReference type="EC" id="2.7.1.12" evidence="3"/>
<comment type="pathway">
    <text evidence="1">Carbohydrate acid metabolism; D-gluconate degradation.</text>
</comment>
<keyword evidence="5" id="KW-0547">Nucleotide-binding</keyword>
<proteinExistence type="inferred from homology"/>
<dbReference type="GO" id="GO:0005737">
    <property type="term" value="C:cytoplasm"/>
    <property type="evidence" value="ECO:0007669"/>
    <property type="project" value="TreeGrafter"/>
</dbReference>
<dbReference type="PANTHER" id="PTHR43442">
    <property type="entry name" value="GLUCONOKINASE-RELATED"/>
    <property type="match status" value="1"/>
</dbReference>
<evidence type="ECO:0000256" key="3">
    <source>
        <dbReference type="ARBA" id="ARBA00012054"/>
    </source>
</evidence>
<evidence type="ECO:0000256" key="8">
    <source>
        <dbReference type="ARBA" id="ARBA00029835"/>
    </source>
</evidence>
<gene>
    <name evidence="10" type="ORF">AB205_0153140</name>
</gene>
<protein>
    <recommendedName>
        <fullName evidence="3">gluconokinase</fullName>
        <ecNumber evidence="3">2.7.1.12</ecNumber>
    </recommendedName>
    <alternativeName>
        <fullName evidence="8">Gluconate kinase</fullName>
    </alternativeName>
</protein>
<evidence type="ECO:0000256" key="2">
    <source>
        <dbReference type="ARBA" id="ARBA00008420"/>
    </source>
</evidence>
<evidence type="ECO:0000256" key="1">
    <source>
        <dbReference type="ARBA" id="ARBA00004875"/>
    </source>
</evidence>
<evidence type="ECO:0000256" key="9">
    <source>
        <dbReference type="ARBA" id="ARBA00048090"/>
    </source>
</evidence>
<reference evidence="11" key="1">
    <citation type="journal article" date="2017" name="Nat. Commun.">
        <title>The North American bullfrog draft genome provides insight into hormonal regulation of long noncoding RNA.</title>
        <authorList>
            <person name="Hammond S.A."/>
            <person name="Warren R.L."/>
            <person name="Vandervalk B.P."/>
            <person name="Kucuk E."/>
            <person name="Khan H."/>
            <person name="Gibb E.A."/>
            <person name="Pandoh P."/>
            <person name="Kirk H."/>
            <person name="Zhao Y."/>
            <person name="Jones M."/>
            <person name="Mungall A.J."/>
            <person name="Coope R."/>
            <person name="Pleasance S."/>
            <person name="Moore R.A."/>
            <person name="Holt R.A."/>
            <person name="Round J.M."/>
            <person name="Ohora S."/>
            <person name="Walle B.V."/>
            <person name="Veldhoen N."/>
            <person name="Helbing C.C."/>
            <person name="Birol I."/>
        </authorList>
    </citation>
    <scope>NUCLEOTIDE SEQUENCE [LARGE SCALE GENOMIC DNA]</scope>
</reference>
<accession>A0A2G9S6I2</accession>